<feature type="compositionally biased region" description="Basic and acidic residues" evidence="1">
    <location>
        <begin position="1"/>
        <end position="20"/>
    </location>
</feature>
<organism evidence="2 3">
    <name type="scientific">Phytophthora megakarya</name>
    <dbReference type="NCBI Taxonomy" id="4795"/>
    <lineage>
        <taxon>Eukaryota</taxon>
        <taxon>Sar</taxon>
        <taxon>Stramenopiles</taxon>
        <taxon>Oomycota</taxon>
        <taxon>Peronosporomycetes</taxon>
        <taxon>Peronosporales</taxon>
        <taxon>Peronosporaceae</taxon>
        <taxon>Phytophthora</taxon>
    </lineage>
</organism>
<reference evidence="3" key="1">
    <citation type="submission" date="2017-03" db="EMBL/GenBank/DDBJ databases">
        <title>Phytopthora megakarya and P. palmivora, two closely related causual agents of cacao black pod achieved similar genome size and gene model numbers by different mechanisms.</title>
        <authorList>
            <person name="Ali S."/>
            <person name="Shao J."/>
            <person name="Larry D.J."/>
            <person name="Kronmiller B."/>
            <person name="Shen D."/>
            <person name="Strem M.D."/>
            <person name="Melnick R.L."/>
            <person name="Guiltinan M.J."/>
            <person name="Tyler B.M."/>
            <person name="Meinhardt L.W."/>
            <person name="Bailey B.A."/>
        </authorList>
    </citation>
    <scope>NUCLEOTIDE SEQUENCE [LARGE SCALE GENOMIC DNA]</scope>
    <source>
        <strain evidence="3">zdho120</strain>
    </source>
</reference>
<sequence>MSRERQPRLPDREIETDHATEIPLQAKTSSHLPKIQRATTPSVSGRQWYREPHQLDFHGFRFATIVRVPESSGDSGFHRESQEDVKVKKRTQGGSAYECWIGGGTTQYRKIHRSAEHEADLDQDPSLEEKPRIPLKAATTATADLDENLDPYTTDKDTTKSKSNPSTMSSKKKKIKAARTKLKAPDSKSEDVNKPKSTIAKDMIE</sequence>
<feature type="region of interest" description="Disordered" evidence="1">
    <location>
        <begin position="111"/>
        <end position="205"/>
    </location>
</feature>
<feature type="compositionally biased region" description="Basic residues" evidence="1">
    <location>
        <begin position="170"/>
        <end position="182"/>
    </location>
</feature>
<dbReference type="AlphaFoldDB" id="A0A225WDD8"/>
<keyword evidence="3" id="KW-1185">Reference proteome</keyword>
<evidence type="ECO:0000313" key="3">
    <source>
        <dbReference type="Proteomes" id="UP000198211"/>
    </source>
</evidence>
<feature type="compositionally biased region" description="Basic and acidic residues" evidence="1">
    <location>
        <begin position="183"/>
        <end position="194"/>
    </location>
</feature>
<evidence type="ECO:0000256" key="1">
    <source>
        <dbReference type="SAM" id="MobiDB-lite"/>
    </source>
</evidence>
<evidence type="ECO:0000313" key="2">
    <source>
        <dbReference type="EMBL" id="OWZ15159.1"/>
    </source>
</evidence>
<dbReference type="EMBL" id="NBNE01001182">
    <property type="protein sequence ID" value="OWZ15159.1"/>
    <property type="molecule type" value="Genomic_DNA"/>
</dbReference>
<feature type="compositionally biased region" description="Basic and acidic residues" evidence="1">
    <location>
        <begin position="76"/>
        <end position="86"/>
    </location>
</feature>
<proteinExistence type="predicted"/>
<feature type="region of interest" description="Disordered" evidence="1">
    <location>
        <begin position="70"/>
        <end position="99"/>
    </location>
</feature>
<feature type="region of interest" description="Disordered" evidence="1">
    <location>
        <begin position="1"/>
        <end position="47"/>
    </location>
</feature>
<dbReference type="Proteomes" id="UP000198211">
    <property type="component" value="Unassembled WGS sequence"/>
</dbReference>
<accession>A0A225WDD8</accession>
<protein>
    <submittedName>
        <fullName evidence="2">Uncharacterized protein</fullName>
    </submittedName>
</protein>
<feature type="compositionally biased region" description="Polar residues" evidence="1">
    <location>
        <begin position="26"/>
        <end position="45"/>
    </location>
</feature>
<comment type="caution">
    <text evidence="2">The sequence shown here is derived from an EMBL/GenBank/DDBJ whole genome shotgun (WGS) entry which is preliminary data.</text>
</comment>
<name>A0A225WDD8_9STRA</name>
<gene>
    <name evidence="2" type="ORF">PHMEG_00011257</name>
</gene>